<dbReference type="AlphaFoldDB" id="E0UKG7"/>
<proteinExistence type="predicted"/>
<evidence type="ECO:0000313" key="1">
    <source>
        <dbReference type="EMBL" id="ADN17048.1"/>
    </source>
</evidence>
<keyword evidence="2" id="KW-1185">Reference proteome</keyword>
<dbReference type="Proteomes" id="UP000008206">
    <property type="component" value="Chromosome"/>
</dbReference>
<evidence type="ECO:0000313" key="2">
    <source>
        <dbReference type="Proteomes" id="UP000008206"/>
    </source>
</evidence>
<dbReference type="RefSeq" id="WP_013325086.1">
    <property type="nucleotide sequence ID" value="NC_014501.1"/>
</dbReference>
<dbReference type="HOGENOM" id="CLU_2154190_0_0_3"/>
<dbReference type="EMBL" id="CP002198">
    <property type="protein sequence ID" value="ADN17048.1"/>
    <property type="molecule type" value="Genomic_DNA"/>
</dbReference>
<name>E0UKG7_GLOV7</name>
<dbReference type="KEGG" id="cyj:Cyan7822_5165"/>
<gene>
    <name evidence="1" type="ordered locus">Cyan7822_5165</name>
</gene>
<accession>E0UKG7</accession>
<protein>
    <submittedName>
        <fullName evidence="1">Uncharacterized protein</fullName>
    </submittedName>
</protein>
<organism evidence="1 2">
    <name type="scientific">Gloeothece verrucosa (strain PCC 7822)</name>
    <name type="common">Cyanothece sp. (strain PCC 7822)</name>
    <dbReference type="NCBI Taxonomy" id="497965"/>
    <lineage>
        <taxon>Bacteria</taxon>
        <taxon>Bacillati</taxon>
        <taxon>Cyanobacteriota</taxon>
        <taxon>Cyanophyceae</taxon>
        <taxon>Oscillatoriophycideae</taxon>
        <taxon>Chroococcales</taxon>
        <taxon>Aphanothecaceae</taxon>
        <taxon>Gloeothece</taxon>
        <taxon>Gloeothece verrucosa</taxon>
    </lineage>
</organism>
<sequence>MATLNLDGYLKVSTFPAKLGTDLITSFLDSEGNRWLDLNDVLVLTELHEENALERPETRLGVYQIYPKGTVVVELCAVGDIYEFLRKWTAKNYKHQAVMIALDLINWLDVD</sequence>
<reference evidence="2" key="1">
    <citation type="journal article" date="2011" name="MBio">
        <title>Novel metabolic attributes of the genus Cyanothece, comprising a group of unicellular nitrogen-fixing Cyanobacteria.</title>
        <authorList>
            <person name="Bandyopadhyay A."/>
            <person name="Elvitigala T."/>
            <person name="Welsh E."/>
            <person name="Stockel J."/>
            <person name="Liberton M."/>
            <person name="Min H."/>
            <person name="Sherman L.A."/>
            <person name="Pakrasi H.B."/>
        </authorList>
    </citation>
    <scope>NUCLEOTIDE SEQUENCE [LARGE SCALE GENOMIC DNA]</scope>
    <source>
        <strain evidence="2">PCC 7822</strain>
    </source>
</reference>